<keyword evidence="5 9" id="KW-0479">Metal-binding</keyword>
<evidence type="ECO:0000313" key="11">
    <source>
        <dbReference type="EMBL" id="AKM54459.1"/>
    </source>
</evidence>
<evidence type="ECO:0000256" key="2">
    <source>
        <dbReference type="ARBA" id="ARBA00017228"/>
    </source>
</evidence>
<dbReference type="KEGG" id="seri:SERIO_v1c08990"/>
<keyword evidence="12" id="KW-1185">Reference proteome</keyword>
<dbReference type="CDD" id="cd01335">
    <property type="entry name" value="Radical_SAM"/>
    <property type="match status" value="1"/>
</dbReference>
<evidence type="ECO:0000259" key="10">
    <source>
        <dbReference type="PROSITE" id="PS51918"/>
    </source>
</evidence>
<reference evidence="11 12" key="1">
    <citation type="journal article" date="2015" name="Genome Biol. Evol.">
        <title>Found and Lost: The Fates of Horizontally Acquired Genes in Arthropod-Symbiotic Spiroplasma.</title>
        <authorList>
            <person name="Lo W.S."/>
            <person name="Gasparich G.E."/>
            <person name="Kuo C.H."/>
        </authorList>
    </citation>
    <scope>NUCLEOTIDE SEQUENCE [LARGE SCALE GENOMIC DNA]</scope>
    <source>
        <strain evidence="12">TDA-040725-5</strain>
    </source>
</reference>
<dbReference type="Pfam" id="PF04055">
    <property type="entry name" value="Radical_SAM"/>
    <property type="match status" value="1"/>
</dbReference>
<dbReference type="GO" id="GO:0051539">
    <property type="term" value="F:4 iron, 4 sulfur cluster binding"/>
    <property type="evidence" value="ECO:0007669"/>
    <property type="project" value="UniProtKB-UniRule"/>
</dbReference>
<dbReference type="STRING" id="315358.SERIO_v1c08990"/>
<reference evidence="12" key="2">
    <citation type="submission" date="2015-06" db="EMBL/GenBank/DDBJ databases">
        <title>Complete genome sequence of Spiroplasma eriocheiris TDA-040725-5 (DSM 21848).</title>
        <authorList>
            <person name="Lo W.-S."/>
            <person name="Kuo C.-H."/>
        </authorList>
    </citation>
    <scope>NUCLEOTIDE SEQUENCE [LARGE SCALE GENOMIC DNA]</scope>
    <source>
        <strain evidence="12">TDA-040725-5</strain>
    </source>
</reference>
<keyword evidence="7 9" id="KW-0411">Iron-sulfur</keyword>
<comment type="function">
    <text evidence="9">Probably acts as a heme chaperone, transferring heme to an unknown acceptor. Binds one molecule of heme per monomer, possibly covalently. Binds 1 [4Fe-4S] cluster. The cluster is coordinated with 3 cysteines and an exchangeable S-adenosyl-L-methionine.</text>
</comment>
<evidence type="ECO:0000256" key="4">
    <source>
        <dbReference type="ARBA" id="ARBA00022691"/>
    </source>
</evidence>
<keyword evidence="4 9" id="KW-0949">S-adenosyl-L-methionine</keyword>
<dbReference type="AlphaFoldDB" id="A0A0H3XLM9"/>
<evidence type="ECO:0000256" key="6">
    <source>
        <dbReference type="ARBA" id="ARBA00023004"/>
    </source>
</evidence>
<comment type="similarity">
    <text evidence="1">Belongs to the anaerobic coproporphyrinogen-III oxidase family. HemW subfamily.</text>
</comment>
<dbReference type="PROSITE" id="PS51918">
    <property type="entry name" value="RADICAL_SAM"/>
    <property type="match status" value="1"/>
</dbReference>
<evidence type="ECO:0000256" key="5">
    <source>
        <dbReference type="ARBA" id="ARBA00022723"/>
    </source>
</evidence>
<comment type="subcellular location">
    <subcellularLocation>
        <location evidence="9">Cytoplasm</location>
    </subcellularLocation>
</comment>
<dbReference type="Proteomes" id="UP000035661">
    <property type="component" value="Chromosome"/>
</dbReference>
<dbReference type="PANTHER" id="PTHR13932">
    <property type="entry name" value="COPROPORPHYRINIGEN III OXIDASE"/>
    <property type="match status" value="1"/>
</dbReference>
<evidence type="ECO:0000313" key="12">
    <source>
        <dbReference type="Proteomes" id="UP000035661"/>
    </source>
</evidence>
<dbReference type="EMBL" id="CP011856">
    <property type="protein sequence ID" value="AKM54459.1"/>
    <property type="molecule type" value="Genomic_DNA"/>
</dbReference>
<dbReference type="NCBIfam" id="TIGR00539">
    <property type="entry name" value="hemN_rel"/>
    <property type="match status" value="1"/>
</dbReference>
<dbReference type="InterPro" id="IPR013785">
    <property type="entry name" value="Aldolase_TIM"/>
</dbReference>
<dbReference type="GO" id="GO:0006779">
    <property type="term" value="P:porphyrin-containing compound biosynthetic process"/>
    <property type="evidence" value="ECO:0007669"/>
    <property type="project" value="InterPro"/>
</dbReference>
<keyword evidence="9" id="KW-0963">Cytoplasm</keyword>
<organism evidence="11 12">
    <name type="scientific">Spiroplasma eriocheiris</name>
    <dbReference type="NCBI Taxonomy" id="315358"/>
    <lineage>
        <taxon>Bacteria</taxon>
        <taxon>Bacillati</taxon>
        <taxon>Mycoplasmatota</taxon>
        <taxon>Mollicutes</taxon>
        <taxon>Entomoplasmatales</taxon>
        <taxon>Spiroplasmataceae</taxon>
        <taxon>Spiroplasma</taxon>
    </lineage>
</organism>
<sequence>MAIKHLYVHIPFCDHICFYCDFFKIKKSQDLMVDEYLTSLASEFARIKPQLTAVTTIYLGGGTPNSLNNTQLTRLLEILSGINHDYLQEYTIELNPERITKEQLLILQKYHVNRLSIGIQTFNDELLAKLNRKHTVQQAIDSYYLARKLGFNNISFDLMYNLFDQSYQQINDDLTMVNQLQPDHLSWYSLILKENSYWGKTKTKLPDNDLAFDEIINAALVNFGYHRYEISNYSLTPEKQSQHNLCYWTNKSFLPLGPGASGFLNENNQYLLLENTRRYQGWEQKVSEISLPDYYFQILMMGLRLTAGIDLDNVKDAREAYEYYQGKIRGEITKGNLVLANNQFLKCTSKGYNVLNDILVNIMD</sequence>
<evidence type="ECO:0000256" key="1">
    <source>
        <dbReference type="ARBA" id="ARBA00006100"/>
    </source>
</evidence>
<accession>A0A0H3XLM9</accession>
<dbReference type="PATRIC" id="fig|743698.3.peg.906"/>
<evidence type="ECO:0000256" key="7">
    <source>
        <dbReference type="ARBA" id="ARBA00023014"/>
    </source>
</evidence>
<dbReference type="InterPro" id="IPR034505">
    <property type="entry name" value="Coproporphyrinogen-III_oxidase"/>
</dbReference>
<dbReference type="InterPro" id="IPR004559">
    <property type="entry name" value="HemW-like"/>
</dbReference>
<feature type="domain" description="Radical SAM core" evidence="10">
    <location>
        <begin position="1"/>
        <end position="234"/>
    </location>
</feature>
<evidence type="ECO:0000256" key="9">
    <source>
        <dbReference type="RuleBase" id="RU364116"/>
    </source>
</evidence>
<evidence type="ECO:0000256" key="8">
    <source>
        <dbReference type="ARBA" id="ARBA00023186"/>
    </source>
</evidence>
<dbReference type="SFLD" id="SFLDS00029">
    <property type="entry name" value="Radical_SAM"/>
    <property type="match status" value="1"/>
</dbReference>
<dbReference type="GO" id="GO:0005737">
    <property type="term" value="C:cytoplasm"/>
    <property type="evidence" value="ECO:0007669"/>
    <property type="project" value="UniProtKB-SubCell"/>
</dbReference>
<keyword evidence="9" id="KW-0004">4Fe-4S</keyword>
<proteinExistence type="inferred from homology"/>
<name>A0A0H3XLM9_9MOLU</name>
<dbReference type="SUPFAM" id="SSF102114">
    <property type="entry name" value="Radical SAM enzymes"/>
    <property type="match status" value="1"/>
</dbReference>
<keyword evidence="8 9" id="KW-0143">Chaperone</keyword>
<dbReference type="SMART" id="SM00729">
    <property type="entry name" value="Elp3"/>
    <property type="match status" value="1"/>
</dbReference>
<keyword evidence="6 9" id="KW-0408">Iron</keyword>
<dbReference type="SFLD" id="SFLDF00562">
    <property type="entry name" value="HemN-like__clustered_with_heat"/>
    <property type="match status" value="1"/>
</dbReference>
<dbReference type="PANTHER" id="PTHR13932:SF5">
    <property type="entry name" value="RADICAL S-ADENOSYL METHIONINE DOMAIN-CONTAINING PROTEIN 1, MITOCHONDRIAL"/>
    <property type="match status" value="1"/>
</dbReference>
<dbReference type="InterPro" id="IPR007197">
    <property type="entry name" value="rSAM"/>
</dbReference>
<dbReference type="SFLD" id="SFLDG01065">
    <property type="entry name" value="anaerobic_coproporphyrinogen-I"/>
    <property type="match status" value="1"/>
</dbReference>
<dbReference type="RefSeq" id="WP_047791658.1">
    <property type="nucleotide sequence ID" value="NZ_CP011856.1"/>
</dbReference>
<gene>
    <name evidence="11" type="primary">hemN</name>
    <name evidence="11" type="ORF">SERIO_v1c08990</name>
</gene>
<dbReference type="InterPro" id="IPR058240">
    <property type="entry name" value="rSAM_sf"/>
</dbReference>
<dbReference type="GO" id="GO:0004109">
    <property type="term" value="F:coproporphyrinogen oxidase activity"/>
    <property type="evidence" value="ECO:0007669"/>
    <property type="project" value="InterPro"/>
</dbReference>
<protein>
    <recommendedName>
        <fullName evidence="2 9">Heme chaperone HemW</fullName>
    </recommendedName>
</protein>
<evidence type="ECO:0000256" key="3">
    <source>
        <dbReference type="ARBA" id="ARBA00022617"/>
    </source>
</evidence>
<keyword evidence="3 9" id="KW-0349">Heme</keyword>
<dbReference type="GO" id="GO:0046872">
    <property type="term" value="F:metal ion binding"/>
    <property type="evidence" value="ECO:0007669"/>
    <property type="project" value="UniProtKB-UniRule"/>
</dbReference>
<dbReference type="Gene3D" id="3.20.20.70">
    <property type="entry name" value="Aldolase class I"/>
    <property type="match status" value="1"/>
</dbReference>
<dbReference type="InterPro" id="IPR006638">
    <property type="entry name" value="Elp3/MiaA/NifB-like_rSAM"/>
</dbReference>